<dbReference type="InterPro" id="IPR007630">
    <property type="entry name" value="RNA_pol_sigma70_r4"/>
</dbReference>
<dbReference type="GO" id="GO:0003677">
    <property type="term" value="F:DNA binding"/>
    <property type="evidence" value="ECO:0007669"/>
    <property type="project" value="UniProtKB-KW"/>
</dbReference>
<dbReference type="Proteomes" id="UP000198426">
    <property type="component" value="Unassembled WGS sequence"/>
</dbReference>
<dbReference type="PANTHER" id="PTHR43133:SF58">
    <property type="entry name" value="ECF RNA POLYMERASE SIGMA FACTOR SIGD"/>
    <property type="match status" value="1"/>
</dbReference>
<accession>A0A239FLG4</accession>
<gene>
    <name evidence="8" type="ORF">SAMN05421757_102706</name>
</gene>
<evidence type="ECO:0000256" key="1">
    <source>
        <dbReference type="ARBA" id="ARBA00010641"/>
    </source>
</evidence>
<evidence type="ECO:0000313" key="8">
    <source>
        <dbReference type="EMBL" id="SNS57083.1"/>
    </source>
</evidence>
<evidence type="ECO:0000256" key="4">
    <source>
        <dbReference type="ARBA" id="ARBA00023125"/>
    </source>
</evidence>
<feature type="domain" description="RNA polymerase sigma-70 region 4" evidence="7">
    <location>
        <begin position="124"/>
        <end position="172"/>
    </location>
</feature>
<dbReference type="InterPro" id="IPR014284">
    <property type="entry name" value="RNA_pol_sigma-70_dom"/>
</dbReference>
<dbReference type="SUPFAM" id="SSF88946">
    <property type="entry name" value="Sigma2 domain of RNA polymerase sigma factors"/>
    <property type="match status" value="1"/>
</dbReference>
<reference evidence="8 9" key="1">
    <citation type="submission" date="2017-06" db="EMBL/GenBank/DDBJ databases">
        <authorList>
            <person name="Kim H.J."/>
            <person name="Triplett B.A."/>
        </authorList>
    </citation>
    <scope>NUCLEOTIDE SEQUENCE [LARGE SCALE GENOMIC DNA]</scope>
    <source>
        <strain evidence="8 9">DSM 29339</strain>
    </source>
</reference>
<keyword evidence="4" id="KW-0238">DNA-binding</keyword>
<dbReference type="GO" id="GO:0016987">
    <property type="term" value="F:sigma factor activity"/>
    <property type="evidence" value="ECO:0007669"/>
    <property type="project" value="UniProtKB-KW"/>
</dbReference>
<comment type="similarity">
    <text evidence="1">Belongs to the sigma-70 factor family. ECF subfamily.</text>
</comment>
<keyword evidence="3" id="KW-0731">Sigma factor</keyword>
<proteinExistence type="inferred from homology"/>
<keyword evidence="9" id="KW-1185">Reference proteome</keyword>
<evidence type="ECO:0000259" key="7">
    <source>
        <dbReference type="Pfam" id="PF04545"/>
    </source>
</evidence>
<sequence length="186" mass="20692">MTDRNDRWRDLLRRANRGEAKAYAQFLTEVTPAIRTIVLGRSGRDAGSEDIVQEVLLAVHARRHTWRETDPVAPWLYAIARYKTADAFRRMKRGGHQVPIEDLAEQLPDEAQVDPTAARDLGRLLDGIDDRSAQIVRAVGLEGQSAGDVAGGLGMSEGAVRVAYHRALARLRRLAAGDEKEDETRK</sequence>
<keyword evidence="2" id="KW-0805">Transcription regulation</keyword>
<name>A0A239FLG4_9RHOB</name>
<dbReference type="Pfam" id="PF04542">
    <property type="entry name" value="Sigma70_r2"/>
    <property type="match status" value="1"/>
</dbReference>
<dbReference type="InterPro" id="IPR013325">
    <property type="entry name" value="RNA_pol_sigma_r2"/>
</dbReference>
<dbReference type="Pfam" id="PF04545">
    <property type="entry name" value="Sigma70_r4"/>
    <property type="match status" value="1"/>
</dbReference>
<dbReference type="OrthoDB" id="7041663at2"/>
<dbReference type="InterPro" id="IPR007627">
    <property type="entry name" value="RNA_pol_sigma70_r2"/>
</dbReference>
<evidence type="ECO:0000256" key="5">
    <source>
        <dbReference type="ARBA" id="ARBA00023163"/>
    </source>
</evidence>
<dbReference type="PANTHER" id="PTHR43133">
    <property type="entry name" value="RNA POLYMERASE ECF-TYPE SIGMA FACTO"/>
    <property type="match status" value="1"/>
</dbReference>
<dbReference type="AlphaFoldDB" id="A0A239FLG4"/>
<evidence type="ECO:0000256" key="2">
    <source>
        <dbReference type="ARBA" id="ARBA00023015"/>
    </source>
</evidence>
<dbReference type="GO" id="GO:0006352">
    <property type="term" value="P:DNA-templated transcription initiation"/>
    <property type="evidence" value="ECO:0007669"/>
    <property type="project" value="InterPro"/>
</dbReference>
<dbReference type="SUPFAM" id="SSF88659">
    <property type="entry name" value="Sigma3 and sigma4 domains of RNA polymerase sigma factors"/>
    <property type="match status" value="1"/>
</dbReference>
<feature type="domain" description="RNA polymerase sigma-70 region 2" evidence="6">
    <location>
        <begin position="30"/>
        <end position="93"/>
    </location>
</feature>
<dbReference type="InterPro" id="IPR039425">
    <property type="entry name" value="RNA_pol_sigma-70-like"/>
</dbReference>
<dbReference type="InterPro" id="IPR013324">
    <property type="entry name" value="RNA_pol_sigma_r3/r4-like"/>
</dbReference>
<protein>
    <submittedName>
        <fullName evidence="8">RNA polymerase sigma-70 factor, ECF subfamily</fullName>
    </submittedName>
</protein>
<evidence type="ECO:0000256" key="3">
    <source>
        <dbReference type="ARBA" id="ARBA00023082"/>
    </source>
</evidence>
<dbReference type="NCBIfam" id="TIGR02937">
    <property type="entry name" value="sigma70-ECF"/>
    <property type="match status" value="1"/>
</dbReference>
<evidence type="ECO:0000259" key="6">
    <source>
        <dbReference type="Pfam" id="PF04542"/>
    </source>
</evidence>
<evidence type="ECO:0000313" key="9">
    <source>
        <dbReference type="Proteomes" id="UP000198426"/>
    </source>
</evidence>
<dbReference type="InterPro" id="IPR036388">
    <property type="entry name" value="WH-like_DNA-bd_sf"/>
</dbReference>
<dbReference type="Gene3D" id="1.10.10.10">
    <property type="entry name" value="Winged helix-like DNA-binding domain superfamily/Winged helix DNA-binding domain"/>
    <property type="match status" value="1"/>
</dbReference>
<dbReference type="EMBL" id="FZOY01000002">
    <property type="protein sequence ID" value="SNS57083.1"/>
    <property type="molecule type" value="Genomic_DNA"/>
</dbReference>
<keyword evidence="5" id="KW-0804">Transcription</keyword>
<dbReference type="RefSeq" id="WP_089232414.1">
    <property type="nucleotide sequence ID" value="NZ_FZOY01000002.1"/>
</dbReference>
<organism evidence="8 9">
    <name type="scientific">Tropicimonas sediminicola</name>
    <dbReference type="NCBI Taxonomy" id="1031541"/>
    <lineage>
        <taxon>Bacteria</taxon>
        <taxon>Pseudomonadati</taxon>
        <taxon>Pseudomonadota</taxon>
        <taxon>Alphaproteobacteria</taxon>
        <taxon>Rhodobacterales</taxon>
        <taxon>Roseobacteraceae</taxon>
        <taxon>Tropicimonas</taxon>
    </lineage>
</organism>
<dbReference type="Gene3D" id="1.10.1740.10">
    <property type="match status" value="1"/>
</dbReference>